<dbReference type="InterPro" id="IPR033932">
    <property type="entry name" value="YtcJ-like"/>
</dbReference>
<dbReference type="AlphaFoldDB" id="A0A5M8FI07"/>
<dbReference type="CDD" id="cd01300">
    <property type="entry name" value="YtcJ_like"/>
    <property type="match status" value="1"/>
</dbReference>
<dbReference type="SUPFAM" id="SSF51338">
    <property type="entry name" value="Composite domain of metallo-dependent hydrolases"/>
    <property type="match status" value="1"/>
</dbReference>
<dbReference type="PANTHER" id="PTHR22642">
    <property type="entry name" value="IMIDAZOLONEPROPIONASE"/>
    <property type="match status" value="1"/>
</dbReference>
<protein>
    <submittedName>
        <fullName evidence="3">Amidohydrolase family protein</fullName>
    </submittedName>
</protein>
<proteinExistence type="predicted"/>
<dbReference type="NCBIfam" id="TIGR01409">
    <property type="entry name" value="TAT_signal_seq"/>
    <property type="match status" value="1"/>
</dbReference>
<dbReference type="InterPro" id="IPR013108">
    <property type="entry name" value="Amidohydro_3"/>
</dbReference>
<dbReference type="Gene3D" id="2.30.40.10">
    <property type="entry name" value="Urease, subunit C, domain 1"/>
    <property type="match status" value="1"/>
</dbReference>
<dbReference type="GO" id="GO:0016810">
    <property type="term" value="F:hydrolase activity, acting on carbon-nitrogen (but not peptide) bonds"/>
    <property type="evidence" value="ECO:0007669"/>
    <property type="project" value="InterPro"/>
</dbReference>
<evidence type="ECO:0000256" key="1">
    <source>
        <dbReference type="ARBA" id="ARBA00022729"/>
    </source>
</evidence>
<dbReference type="OrthoDB" id="9031471at2"/>
<accession>A0A5M8FI07</accession>
<evidence type="ECO:0000259" key="2">
    <source>
        <dbReference type="Pfam" id="PF07969"/>
    </source>
</evidence>
<feature type="domain" description="Amidohydrolase 3" evidence="2">
    <location>
        <begin position="121"/>
        <end position="646"/>
    </location>
</feature>
<dbReference type="InterPro" id="IPR032466">
    <property type="entry name" value="Metal_Hydrolase"/>
</dbReference>
<dbReference type="InterPro" id="IPR011059">
    <property type="entry name" value="Metal-dep_hydrolase_composite"/>
</dbReference>
<reference evidence="3 4" key="1">
    <citation type="submission" date="2019-09" db="EMBL/GenBank/DDBJ databases">
        <title>Whole-genome sequence of the purple sulfur bacterium Thiohalocapsa marina DSM 19078.</title>
        <authorList>
            <person name="Kyndt J.A."/>
            <person name="Meyer T.E."/>
        </authorList>
    </citation>
    <scope>NUCLEOTIDE SEQUENCE [LARGE SCALE GENOMIC DNA]</scope>
    <source>
        <strain evidence="3 4">DSM 19078</strain>
    </source>
</reference>
<dbReference type="SUPFAM" id="SSF51556">
    <property type="entry name" value="Metallo-dependent hydrolases"/>
    <property type="match status" value="1"/>
</dbReference>
<dbReference type="Gene3D" id="3.20.20.140">
    <property type="entry name" value="Metal-dependent hydrolases"/>
    <property type="match status" value="1"/>
</dbReference>
<keyword evidence="3" id="KW-0378">Hydrolase</keyword>
<gene>
    <name evidence="3" type="ORF">F2Q65_11920</name>
</gene>
<dbReference type="InterPro" id="IPR019546">
    <property type="entry name" value="TAT_signal_bac_arc"/>
</dbReference>
<dbReference type="EMBL" id="VWXX01000018">
    <property type="protein sequence ID" value="KAA6184543.1"/>
    <property type="molecule type" value="Genomic_DNA"/>
</dbReference>
<dbReference type="Pfam" id="PF07969">
    <property type="entry name" value="Amidohydro_3"/>
    <property type="match status" value="1"/>
</dbReference>
<organism evidence="3 4">
    <name type="scientific">Thiohalocapsa marina</name>
    <dbReference type="NCBI Taxonomy" id="424902"/>
    <lineage>
        <taxon>Bacteria</taxon>
        <taxon>Pseudomonadati</taxon>
        <taxon>Pseudomonadota</taxon>
        <taxon>Gammaproteobacteria</taxon>
        <taxon>Chromatiales</taxon>
        <taxon>Chromatiaceae</taxon>
        <taxon>Thiohalocapsa</taxon>
    </lineage>
</organism>
<dbReference type="PROSITE" id="PS51318">
    <property type="entry name" value="TAT"/>
    <property type="match status" value="1"/>
</dbReference>
<dbReference type="Gene3D" id="3.10.310.70">
    <property type="match status" value="1"/>
</dbReference>
<dbReference type="InterPro" id="IPR006311">
    <property type="entry name" value="TAT_signal"/>
</dbReference>
<evidence type="ECO:0000313" key="4">
    <source>
        <dbReference type="Proteomes" id="UP000322981"/>
    </source>
</evidence>
<name>A0A5M8FI07_9GAMM</name>
<dbReference type="PANTHER" id="PTHR22642:SF2">
    <property type="entry name" value="PROTEIN LONG AFTER FAR-RED 3"/>
    <property type="match status" value="1"/>
</dbReference>
<evidence type="ECO:0000313" key="3">
    <source>
        <dbReference type="EMBL" id="KAA6184543.1"/>
    </source>
</evidence>
<comment type="caution">
    <text evidence="3">The sequence shown here is derived from an EMBL/GenBank/DDBJ whole genome shotgun (WGS) entry which is preliminary data.</text>
</comment>
<sequence>MAKHHHAHDTHCDHSHSEGCDCTPALFVDMIESAGLELSRRGFIKGLGALGGLMAFGGLAAAAETPLLEGTRAETIYFGGPIRTMVSEDDQPEALAVAGGRILATGSLQEVMATRGDDTRMIDLAGKTLMPGFFDPHSHVALQSVKFSTANLDPKPIGEAGSIADIQRILRDWIKEKDLKPGQWVIGWGYDDTGIEEKRHPTREDLDAVSTDHPILLVHISCHLMTGNSRMMEACDITADTPDPKGGVIQREPGSQTPNGVLEENAMMLAGRHLPMPTPEQAMTLITQGLERYAEAGITTAQDCATFQGTWNLLSHMDEQGLMPIDVITWPLYEAVDDDTFSRIAANPGMSHGRLRLGGIKFVVDGSIQGYTAYLSEPYYVQPGDTAPMTDKCNTGPAERLFISADNQETQTGGSQSPTTTGQDFRGYANMTQEQLVSWISRCDASGIQFQAHTNGDAATDMLLKAVETVRKDKPRPDLRSTVIHAQTMRDDQLDTLARQGMTPSFFPIHVYFWGDRHRDQFLGPARASRIDPARSALDRKLKISLHHDAPVAGISMLNVAWSAINRVTTSGKELGPEQKLTPFEAFRAITADAAWQNFQEDRKGTLEVGKLADMVLLSGDPMTVDPMTIRDLKVVQTLKEGRVVYSAQG</sequence>
<keyword evidence="4" id="KW-1185">Reference proteome</keyword>
<dbReference type="Proteomes" id="UP000322981">
    <property type="component" value="Unassembled WGS sequence"/>
</dbReference>
<keyword evidence="1" id="KW-0732">Signal</keyword>
<dbReference type="RefSeq" id="WP_150093642.1">
    <property type="nucleotide sequence ID" value="NZ_JBFUOH010000092.1"/>
</dbReference>